<dbReference type="RefSeq" id="WP_042483919.1">
    <property type="nucleotide sequence ID" value="NZ_BBPI01000016.1"/>
</dbReference>
<evidence type="ECO:0000256" key="2">
    <source>
        <dbReference type="ARBA" id="ARBA00022688"/>
    </source>
</evidence>
<dbReference type="CDD" id="cd01042">
    <property type="entry name" value="DMQH"/>
    <property type="match status" value="1"/>
</dbReference>
<evidence type="ECO:0000313" key="9">
    <source>
        <dbReference type="EMBL" id="GAL99917.1"/>
    </source>
</evidence>
<comment type="cofactor">
    <cofactor evidence="8">
        <name>Fe cation</name>
        <dbReference type="ChEBI" id="CHEBI:24875"/>
    </cofactor>
    <text evidence="8">Binds 2 iron ions per subunit.</text>
</comment>
<keyword evidence="6 8" id="KW-0503">Monooxygenase</keyword>
<evidence type="ECO:0000256" key="4">
    <source>
        <dbReference type="ARBA" id="ARBA00023002"/>
    </source>
</evidence>
<protein>
    <recommendedName>
        <fullName evidence="8">3-demethoxyubiquinol 3-hydroxylase</fullName>
        <shortName evidence="8">DMQ hydroxylase</shortName>
        <ecNumber evidence="8">1.14.99.60</ecNumber>
    </recommendedName>
    <alternativeName>
        <fullName evidence="8">2-nonaprenyl-3-methyl-6-methoxy-1,4-benzoquinol hydroxylase</fullName>
    </alternativeName>
</protein>
<feature type="binding site" evidence="8">
    <location>
        <position position="144"/>
    </location>
    <ligand>
        <name>Fe cation</name>
        <dbReference type="ChEBI" id="CHEBI:24875"/>
        <label>2</label>
    </ligand>
</feature>
<comment type="similarity">
    <text evidence="8">Belongs to the COQ7 family.</text>
</comment>
<dbReference type="EMBL" id="BBPI01000016">
    <property type="protein sequence ID" value="GAL99917.1"/>
    <property type="molecule type" value="Genomic_DNA"/>
</dbReference>
<keyword evidence="7 8" id="KW-0472">Membrane</keyword>
<feature type="binding site" evidence="8">
    <location>
        <position position="109"/>
    </location>
    <ligand>
        <name>Fe cation</name>
        <dbReference type="ChEBI" id="CHEBI:24875"/>
        <label>2</label>
    </ligand>
</feature>
<keyword evidence="4 8" id="KW-0560">Oxidoreductase</keyword>
<evidence type="ECO:0000256" key="5">
    <source>
        <dbReference type="ARBA" id="ARBA00023004"/>
    </source>
</evidence>
<organism evidence="9 10">
    <name type="scientific">Sphingomonas parapaucimobilis NBRC 15100</name>
    <dbReference type="NCBI Taxonomy" id="1219049"/>
    <lineage>
        <taxon>Bacteria</taxon>
        <taxon>Pseudomonadati</taxon>
        <taxon>Pseudomonadota</taxon>
        <taxon>Alphaproteobacteria</taxon>
        <taxon>Sphingomonadales</taxon>
        <taxon>Sphingomonadaceae</taxon>
        <taxon>Sphingomonas</taxon>
    </lineage>
</organism>
<dbReference type="Pfam" id="PF03232">
    <property type="entry name" value="COQ7"/>
    <property type="match status" value="1"/>
</dbReference>
<dbReference type="InterPro" id="IPR009078">
    <property type="entry name" value="Ferritin-like_SF"/>
</dbReference>
<keyword evidence="3 8" id="KW-0479">Metal-binding</keyword>
<evidence type="ECO:0000256" key="8">
    <source>
        <dbReference type="HAMAP-Rule" id="MF_01658"/>
    </source>
</evidence>
<dbReference type="OrthoDB" id="7559360at2"/>
<feature type="binding site" evidence="8">
    <location>
        <position position="57"/>
    </location>
    <ligand>
        <name>Fe cation</name>
        <dbReference type="ChEBI" id="CHEBI:24875"/>
        <label>2</label>
    </ligand>
</feature>
<keyword evidence="5 8" id="KW-0408">Iron</keyword>
<dbReference type="GO" id="GO:0008682">
    <property type="term" value="F:3-demethoxyubiquinol 3-hydroxylase activity"/>
    <property type="evidence" value="ECO:0007669"/>
    <property type="project" value="UniProtKB-EC"/>
</dbReference>
<feature type="binding site" evidence="8">
    <location>
        <position position="60"/>
    </location>
    <ligand>
        <name>Fe cation</name>
        <dbReference type="ChEBI" id="CHEBI:24875"/>
        <label>1</label>
    </ligand>
</feature>
<comment type="catalytic activity">
    <reaction evidence="8">
        <text>a 5-methoxy-2-methyl-3-(all-trans-polyprenyl)benzene-1,4-diol + AH2 + O2 = a 3-demethylubiquinol + A + H2O</text>
        <dbReference type="Rhea" id="RHEA:50908"/>
        <dbReference type="Rhea" id="RHEA-COMP:10859"/>
        <dbReference type="Rhea" id="RHEA-COMP:10914"/>
        <dbReference type="ChEBI" id="CHEBI:13193"/>
        <dbReference type="ChEBI" id="CHEBI:15377"/>
        <dbReference type="ChEBI" id="CHEBI:15379"/>
        <dbReference type="ChEBI" id="CHEBI:17499"/>
        <dbReference type="ChEBI" id="CHEBI:84167"/>
        <dbReference type="ChEBI" id="CHEBI:84422"/>
        <dbReference type="EC" id="1.14.99.60"/>
    </reaction>
</comment>
<dbReference type="HAMAP" id="MF_01658">
    <property type="entry name" value="COQ7"/>
    <property type="match status" value="1"/>
</dbReference>
<gene>
    <name evidence="8" type="primary">coq7</name>
    <name evidence="9" type="ORF">SP5_016_00480</name>
</gene>
<accession>A0A0A1W3K5</accession>
<dbReference type="UniPathway" id="UPA00232"/>
<dbReference type="Proteomes" id="UP000032305">
    <property type="component" value="Unassembled WGS sequence"/>
</dbReference>
<evidence type="ECO:0000256" key="3">
    <source>
        <dbReference type="ARBA" id="ARBA00022723"/>
    </source>
</evidence>
<dbReference type="GO" id="GO:0006744">
    <property type="term" value="P:ubiquinone biosynthetic process"/>
    <property type="evidence" value="ECO:0007669"/>
    <property type="project" value="UniProtKB-UniRule"/>
</dbReference>
<comment type="pathway">
    <text evidence="1 8">Cofactor biosynthesis; ubiquinone biosynthesis.</text>
</comment>
<evidence type="ECO:0000256" key="1">
    <source>
        <dbReference type="ARBA" id="ARBA00004749"/>
    </source>
</evidence>
<dbReference type="GO" id="GO:0046872">
    <property type="term" value="F:metal ion binding"/>
    <property type="evidence" value="ECO:0007669"/>
    <property type="project" value="UniProtKB-KW"/>
</dbReference>
<dbReference type="EC" id="1.14.99.60" evidence="8"/>
<keyword evidence="2 8" id="KW-0831">Ubiquinone biosynthesis</keyword>
<feature type="binding site" evidence="8">
    <location>
        <position position="26"/>
    </location>
    <ligand>
        <name>Fe cation</name>
        <dbReference type="ChEBI" id="CHEBI:24875"/>
        <label>1</label>
    </ligand>
</feature>
<dbReference type="AlphaFoldDB" id="A0A0A1W3K5"/>
<reference evidence="9 10" key="1">
    <citation type="submission" date="2014-11" db="EMBL/GenBank/DDBJ databases">
        <title>Whole genome shotgun sequence of Sphingomonas parapaucimobilis NBRC 15100.</title>
        <authorList>
            <person name="Katano-Makiyama Y."/>
            <person name="Hosoyama A."/>
            <person name="Hashimoto M."/>
            <person name="Hosoyama Y."/>
            <person name="Noguchi M."/>
            <person name="Numata M."/>
            <person name="Tsuchikane K."/>
            <person name="Hirakata S."/>
            <person name="Uohara A."/>
            <person name="Shimodaira J."/>
            <person name="Ohji S."/>
            <person name="Ichikawa N."/>
            <person name="Kimura A."/>
            <person name="Yamazoe A."/>
            <person name="Fujita N."/>
        </authorList>
    </citation>
    <scope>NUCLEOTIDE SEQUENCE [LARGE SCALE GENOMIC DNA]</scope>
    <source>
        <strain evidence="9 10">NBRC 15100</strain>
    </source>
</reference>
<evidence type="ECO:0000256" key="7">
    <source>
        <dbReference type="ARBA" id="ARBA00023136"/>
    </source>
</evidence>
<name>A0A0A1W3K5_9SPHN</name>
<keyword evidence="8" id="KW-1003">Cell membrane</keyword>
<keyword evidence="9" id="KW-0830">Ubiquinone</keyword>
<dbReference type="InterPro" id="IPR011566">
    <property type="entry name" value="Ubq_synth_Coq7"/>
</dbReference>
<feature type="binding site" evidence="8">
    <location>
        <position position="141"/>
    </location>
    <ligand>
        <name>Fe cation</name>
        <dbReference type="ChEBI" id="CHEBI:24875"/>
        <label>1</label>
    </ligand>
</feature>
<comment type="subcellular location">
    <subcellularLocation>
        <location evidence="8">Cell membrane</location>
        <topology evidence="8">Peripheral membrane protein</topology>
    </subcellularLocation>
</comment>
<sequence>MSQLRWMPGDRREPMKAMVRVDQAGEYGATRIYAGQLAVLGDRHPFARAIHHMAEQEERHRAFFDRMIVERRVRPTLFQPFWDKAGFALGAITAAIGPKAAMACTAAVETEIDKHYQEQRDQLGDSDPELSEAIADFQAEELEHREHAIGAGAEEAIAYPVMYGLIRAGCKVAIAAAKRL</sequence>
<dbReference type="SUPFAM" id="SSF47240">
    <property type="entry name" value="Ferritin-like"/>
    <property type="match status" value="1"/>
</dbReference>
<dbReference type="PANTHER" id="PTHR11237">
    <property type="entry name" value="COENZYME Q10 BIOSYNTHESIS PROTEIN 7"/>
    <property type="match status" value="1"/>
</dbReference>
<evidence type="ECO:0000313" key="10">
    <source>
        <dbReference type="Proteomes" id="UP000032305"/>
    </source>
</evidence>
<dbReference type="eggNOG" id="COG2941">
    <property type="taxonomic scope" value="Bacteria"/>
</dbReference>
<evidence type="ECO:0000256" key="6">
    <source>
        <dbReference type="ARBA" id="ARBA00023033"/>
    </source>
</evidence>
<dbReference type="PANTHER" id="PTHR11237:SF4">
    <property type="entry name" value="5-DEMETHOXYUBIQUINONE HYDROXYLASE, MITOCHONDRIAL"/>
    <property type="match status" value="1"/>
</dbReference>
<keyword evidence="10" id="KW-1185">Reference proteome</keyword>
<dbReference type="GO" id="GO:0005886">
    <property type="term" value="C:plasma membrane"/>
    <property type="evidence" value="ECO:0007669"/>
    <property type="project" value="UniProtKB-SubCell"/>
</dbReference>
<comment type="caution">
    <text evidence="9">The sequence shown here is derived from an EMBL/GenBank/DDBJ whole genome shotgun (WGS) entry which is preliminary data.</text>
</comment>
<comment type="function">
    <text evidence="8">Catalyzes the hydroxylation of 2-nonaprenyl-3-methyl-6-methoxy-1,4-benzoquinol during ubiquinone biosynthesis.</text>
</comment>
<feature type="binding site" evidence="8">
    <location>
        <position position="141"/>
    </location>
    <ligand>
        <name>Fe cation</name>
        <dbReference type="ChEBI" id="CHEBI:24875"/>
        <label>2</label>
    </ligand>
</feature>
<feature type="binding site" evidence="8">
    <location>
        <position position="57"/>
    </location>
    <ligand>
        <name>Fe cation</name>
        <dbReference type="ChEBI" id="CHEBI:24875"/>
        <label>1</label>
    </ligand>
</feature>
<proteinExistence type="inferred from homology"/>